<feature type="signal peptide" evidence="1">
    <location>
        <begin position="1"/>
        <end position="20"/>
    </location>
</feature>
<dbReference type="Pfam" id="PF00021">
    <property type="entry name" value="UPAR_LY6"/>
    <property type="match status" value="1"/>
</dbReference>
<dbReference type="RefSeq" id="XP_008591301.1">
    <property type="nucleotide sequence ID" value="XM_008593079.1"/>
</dbReference>
<evidence type="ECO:0000313" key="3">
    <source>
        <dbReference type="Proteomes" id="UP000694923"/>
    </source>
</evidence>
<dbReference type="GeneID" id="103608677"/>
<keyword evidence="1" id="KW-0732">Signal</keyword>
<protein>
    <submittedName>
        <fullName evidence="4 5">Secreted seminal-vesicle Ly-6 protein 1-like</fullName>
    </submittedName>
</protein>
<feature type="chain" id="PRO_5045021421" evidence="1">
    <location>
        <begin position="21"/>
        <end position="98"/>
    </location>
</feature>
<organism evidence="3 5">
    <name type="scientific">Galeopterus variegatus</name>
    <name type="common">Malayan flying lemur</name>
    <name type="synonym">Cynocephalus variegatus</name>
    <dbReference type="NCBI Taxonomy" id="482537"/>
    <lineage>
        <taxon>Eukaryota</taxon>
        <taxon>Metazoa</taxon>
        <taxon>Chordata</taxon>
        <taxon>Craniata</taxon>
        <taxon>Vertebrata</taxon>
        <taxon>Euteleostomi</taxon>
        <taxon>Mammalia</taxon>
        <taxon>Eutheria</taxon>
        <taxon>Euarchontoglires</taxon>
        <taxon>Dermoptera</taxon>
        <taxon>Cynocephalidae</taxon>
        <taxon>Galeopterus</taxon>
    </lineage>
</organism>
<dbReference type="Proteomes" id="UP000694923">
    <property type="component" value="Unplaced"/>
</dbReference>
<feature type="domain" description="UPAR/Ly6" evidence="2">
    <location>
        <begin position="19"/>
        <end position="97"/>
    </location>
</feature>
<reference evidence="4 5" key="1">
    <citation type="submission" date="2025-05" db="UniProtKB">
        <authorList>
            <consortium name="RefSeq"/>
        </authorList>
    </citation>
    <scope>IDENTIFICATION</scope>
</reference>
<gene>
    <name evidence="4 5" type="primary">LOC103608677</name>
</gene>
<evidence type="ECO:0000313" key="4">
    <source>
        <dbReference type="RefSeq" id="XP_008591300.1"/>
    </source>
</evidence>
<evidence type="ECO:0000256" key="1">
    <source>
        <dbReference type="SAM" id="SignalP"/>
    </source>
</evidence>
<accession>A0ABM0SEL0</accession>
<dbReference type="CDD" id="cd23628">
    <property type="entry name" value="TFP_LU_ECD_SP10_like"/>
    <property type="match status" value="1"/>
</dbReference>
<name>A0ABM0SEL0_GALVR</name>
<sequence>MGKHLLLLLGLSLLMGFLQALKCHQCSRVSASGVCETEESFCETKDGQQCSLRKVYEGDKISYGYQGCSSVCIPMMLLNSKVAVEYKCCNNSPLCNKF</sequence>
<keyword evidence="3" id="KW-1185">Reference proteome</keyword>
<dbReference type="InterPro" id="IPR016054">
    <property type="entry name" value="LY6_UPA_recep-like"/>
</dbReference>
<dbReference type="RefSeq" id="XP_008591300.1">
    <property type="nucleotide sequence ID" value="XM_008593078.1"/>
</dbReference>
<proteinExistence type="predicted"/>
<evidence type="ECO:0000259" key="2">
    <source>
        <dbReference type="Pfam" id="PF00021"/>
    </source>
</evidence>
<evidence type="ECO:0000313" key="5">
    <source>
        <dbReference type="RefSeq" id="XP_008591301.1"/>
    </source>
</evidence>